<reference evidence="1 2" key="1">
    <citation type="submission" date="2014-03" db="EMBL/GenBank/DDBJ databases">
        <title>Draft genome sequence of the novel thermoacidophilic archaea Acidianus copahuensis ALE1 strain, isolated from Copahue volcanic area in Neuquen Argentina.</title>
        <authorList>
            <person name="Urbieta M.S."/>
            <person name="Rascovan N."/>
            <person name="Castro C."/>
            <person name="Revale S."/>
            <person name="Giaveno M.A."/>
            <person name="Vazquez M.P."/>
            <person name="Donati E.R."/>
        </authorList>
    </citation>
    <scope>NUCLEOTIDE SEQUENCE [LARGE SCALE GENOMIC DNA]</scope>
    <source>
        <strain evidence="1 2">ALE1</strain>
    </source>
</reference>
<dbReference type="RefSeq" id="WP_048098937.1">
    <property type="nucleotide sequence ID" value="NZ_JFZT01000019.1"/>
</dbReference>
<proteinExistence type="predicted"/>
<gene>
    <name evidence="1" type="ORF">CM19_03125</name>
</gene>
<dbReference type="InterPro" id="IPR010419">
    <property type="entry name" value="CO_DH_gsu"/>
</dbReference>
<evidence type="ECO:0000313" key="1">
    <source>
        <dbReference type="EMBL" id="EZQ10839.1"/>
    </source>
</evidence>
<dbReference type="AlphaFoldDB" id="A0A031LTK4"/>
<sequence>MSKLSGTEKNPANKEKALQFFSNYVNLLKCTPGIEEINGKNFTVHASIGPLKVELEGTVKEHSIADDNVINKMEILGPGIKVNLTTNVKVEEKEIKWTAEYEISGSLSKALEKTISSQAEDITKKIISCTIAGIDRANNS</sequence>
<name>A0A031LTK4_9CREN</name>
<protein>
    <submittedName>
        <fullName evidence="1">Carbon monoxide dehydrogenase</fullName>
    </submittedName>
</protein>
<comment type="caution">
    <text evidence="1">The sequence shown here is derived from an EMBL/GenBank/DDBJ whole genome shotgun (WGS) entry which is preliminary data.</text>
</comment>
<dbReference type="SUPFAM" id="SSF55961">
    <property type="entry name" value="Bet v1-like"/>
    <property type="match status" value="1"/>
</dbReference>
<dbReference type="EMBL" id="JFZT01000019">
    <property type="protein sequence ID" value="EZQ10839.1"/>
    <property type="molecule type" value="Genomic_DNA"/>
</dbReference>
<dbReference type="OrthoDB" id="34326at2157"/>
<organism evidence="1 2">
    <name type="scientific">Candidatus Acidianus copahuensis</name>
    <dbReference type="NCBI Taxonomy" id="1160895"/>
    <lineage>
        <taxon>Archaea</taxon>
        <taxon>Thermoproteota</taxon>
        <taxon>Thermoprotei</taxon>
        <taxon>Sulfolobales</taxon>
        <taxon>Sulfolobaceae</taxon>
        <taxon>Acidianus</taxon>
    </lineage>
</organism>
<dbReference type="Proteomes" id="UP000024332">
    <property type="component" value="Unassembled WGS sequence"/>
</dbReference>
<evidence type="ECO:0000313" key="2">
    <source>
        <dbReference type="Proteomes" id="UP000024332"/>
    </source>
</evidence>
<dbReference type="Pfam" id="PF06240">
    <property type="entry name" value="COXG"/>
    <property type="match status" value="1"/>
</dbReference>
<dbReference type="InterPro" id="IPR023393">
    <property type="entry name" value="START-like_dom_sf"/>
</dbReference>
<dbReference type="Gene3D" id="3.30.530.20">
    <property type="match status" value="1"/>
</dbReference>
<accession>A0A031LTK4</accession>
<dbReference type="STRING" id="1160895.CM19_03125"/>
<keyword evidence="2" id="KW-1185">Reference proteome</keyword>